<reference evidence="1 2" key="1">
    <citation type="submission" date="2013-01" db="EMBL/GenBank/DDBJ databases">
        <authorList>
            <person name="Harkins D.M."/>
            <person name="Durkin A.S."/>
            <person name="Brinkac L.M."/>
            <person name="Haft D.H."/>
            <person name="Selengut J.D."/>
            <person name="Sanka R."/>
            <person name="DePew J."/>
            <person name="Purushe J."/>
            <person name="Chanthongthip A."/>
            <person name="Lattana O."/>
            <person name="Phetsouvanh R."/>
            <person name="Newton P.N."/>
            <person name="Vinetz J.M."/>
            <person name="Sutton G.G."/>
            <person name="Nierman W.C."/>
            <person name="Fouts D.E."/>
        </authorList>
    </citation>
    <scope>NUCLEOTIDE SEQUENCE [LARGE SCALE GENOMIC DNA]</scope>
    <source>
        <strain evidence="1 2">UI 13098</strain>
    </source>
</reference>
<gene>
    <name evidence="1" type="ORF">LEP1GSC108_4124</name>
</gene>
<evidence type="ECO:0000313" key="1">
    <source>
        <dbReference type="EMBL" id="EMN88861.1"/>
    </source>
</evidence>
<protein>
    <submittedName>
        <fullName evidence="1">Uncharacterized protein</fullName>
    </submittedName>
</protein>
<keyword evidence="2" id="KW-1185">Reference proteome</keyword>
<dbReference type="Proteomes" id="UP000012118">
    <property type="component" value="Unassembled WGS sequence"/>
</dbReference>
<comment type="caution">
    <text evidence="1">The sequence shown here is derived from an EMBL/GenBank/DDBJ whole genome shotgun (WGS) entry which is preliminary data.</text>
</comment>
<sequence>MEFFCRHPQRSAKTGYIQAFHESICKVKTYGAVSVQIGAYSCWFDATLFSQVVLSQSGLGQNYAEPIDRIFAFLCHIVYN</sequence>
<accession>M6PZY0</accession>
<evidence type="ECO:0000313" key="2">
    <source>
        <dbReference type="Proteomes" id="UP000012118"/>
    </source>
</evidence>
<name>M6PZY0_9LEPT</name>
<dbReference type="AlphaFoldDB" id="M6PZY0"/>
<dbReference type="EMBL" id="AHNU02000070">
    <property type="protein sequence ID" value="EMN88861.1"/>
    <property type="molecule type" value="Genomic_DNA"/>
</dbReference>
<organism evidence="1 2">
    <name type="scientific">Leptospira weilii str. UI 13098</name>
    <dbReference type="NCBI Taxonomy" id="1088542"/>
    <lineage>
        <taxon>Bacteria</taxon>
        <taxon>Pseudomonadati</taxon>
        <taxon>Spirochaetota</taxon>
        <taxon>Spirochaetia</taxon>
        <taxon>Leptospirales</taxon>
        <taxon>Leptospiraceae</taxon>
        <taxon>Leptospira</taxon>
    </lineage>
</organism>
<proteinExistence type="predicted"/>